<gene>
    <name evidence="1" type="ORF">Athai_38210</name>
</gene>
<name>A0A7R7HXT9_9ACTN</name>
<dbReference type="KEGG" id="atl:Athai_38210"/>
<evidence type="ECO:0000313" key="2">
    <source>
        <dbReference type="Proteomes" id="UP000611640"/>
    </source>
</evidence>
<reference evidence="1 2" key="1">
    <citation type="submission" date="2020-08" db="EMBL/GenBank/DDBJ databases">
        <title>Whole genome shotgun sequence of Actinocatenispora thailandica NBRC 105041.</title>
        <authorList>
            <person name="Komaki H."/>
            <person name="Tamura T."/>
        </authorList>
    </citation>
    <scope>NUCLEOTIDE SEQUENCE [LARGE SCALE GENOMIC DNA]</scope>
    <source>
        <strain evidence="1 2">NBRC 105041</strain>
    </source>
</reference>
<protein>
    <submittedName>
        <fullName evidence="1">Uncharacterized protein</fullName>
    </submittedName>
</protein>
<accession>A0A7R7HXT9</accession>
<dbReference type="EMBL" id="AP023355">
    <property type="protein sequence ID" value="BCJ36318.1"/>
    <property type="molecule type" value="Genomic_DNA"/>
</dbReference>
<dbReference type="Proteomes" id="UP000611640">
    <property type="component" value="Chromosome"/>
</dbReference>
<evidence type="ECO:0000313" key="1">
    <source>
        <dbReference type="EMBL" id="BCJ36318.1"/>
    </source>
</evidence>
<dbReference type="AlphaFoldDB" id="A0A7R7HXT9"/>
<sequence>MTVIGWDNRTIGDIEVDLLIWEARVFRTFCRFDRRGARTGPARSGTLPARAVHCGRTRPGENETIRRGDRYGHRAGCGWHHRMPGGPLPQ</sequence>
<proteinExistence type="predicted"/>
<organism evidence="1 2">
    <name type="scientific">Actinocatenispora thailandica</name>
    <dbReference type="NCBI Taxonomy" id="227318"/>
    <lineage>
        <taxon>Bacteria</taxon>
        <taxon>Bacillati</taxon>
        <taxon>Actinomycetota</taxon>
        <taxon>Actinomycetes</taxon>
        <taxon>Micromonosporales</taxon>
        <taxon>Micromonosporaceae</taxon>
        <taxon>Actinocatenispora</taxon>
    </lineage>
</organism>
<keyword evidence="2" id="KW-1185">Reference proteome</keyword>